<evidence type="ECO:0000313" key="2">
    <source>
        <dbReference type="Proteomes" id="UP000621386"/>
    </source>
</evidence>
<protein>
    <recommendedName>
        <fullName evidence="3">TetR family transcriptional regulator</fullName>
    </recommendedName>
</protein>
<dbReference type="EMBL" id="JAERRH010000030">
    <property type="protein sequence ID" value="MBL1110162.1"/>
    <property type="molecule type" value="Genomic_DNA"/>
</dbReference>
<reference evidence="1 2" key="1">
    <citation type="submission" date="2021-01" db="EMBL/GenBank/DDBJ databases">
        <title>WGS of actinomycetes isolated from Thailand.</title>
        <authorList>
            <person name="Thawai C."/>
        </authorList>
    </citation>
    <scope>NUCLEOTIDE SEQUENCE [LARGE SCALE GENOMIC DNA]</scope>
    <source>
        <strain evidence="1 2">CH5-8</strain>
    </source>
</reference>
<name>A0ABS1PCR0_9ACTN</name>
<organism evidence="1 2">
    <name type="scientific">Streptomyces musisoli</name>
    <dbReference type="NCBI Taxonomy" id="2802280"/>
    <lineage>
        <taxon>Bacteria</taxon>
        <taxon>Bacillati</taxon>
        <taxon>Actinomycetota</taxon>
        <taxon>Actinomycetes</taxon>
        <taxon>Kitasatosporales</taxon>
        <taxon>Streptomycetaceae</taxon>
        <taxon>Streptomyces</taxon>
    </lineage>
</organism>
<sequence>MSPAPDERERIRAVMDRILDGTPQHSNGALTIVALALEASVPRNALTQRHTDLKAEFYDKVRARGTTPDSERRLRQQVRKLKELRAADAEEIAQLRAVEALVGALHLATTENSHLRRQLVDRQAVVRVLLAQAPPVR</sequence>
<comment type="caution">
    <text evidence="1">The sequence shown here is derived from an EMBL/GenBank/DDBJ whole genome shotgun (WGS) entry which is preliminary data.</text>
</comment>
<dbReference type="Proteomes" id="UP000621386">
    <property type="component" value="Unassembled WGS sequence"/>
</dbReference>
<evidence type="ECO:0008006" key="3">
    <source>
        <dbReference type="Google" id="ProtNLM"/>
    </source>
</evidence>
<dbReference type="RefSeq" id="WP_201826958.1">
    <property type="nucleotide sequence ID" value="NZ_JAERRH010000030.1"/>
</dbReference>
<keyword evidence="2" id="KW-1185">Reference proteome</keyword>
<gene>
    <name evidence="1" type="ORF">JK361_37360</name>
</gene>
<evidence type="ECO:0000313" key="1">
    <source>
        <dbReference type="EMBL" id="MBL1110162.1"/>
    </source>
</evidence>
<proteinExistence type="predicted"/>
<accession>A0ABS1PCR0</accession>